<sequence>MLSADQMAQLSRTPSLLNHASDWITLSGQQITRLTELPLTYNLQRSAQLLQQLMVLFPDNPRVQEMVDNWQKSVRSRALPEEAMTGWNEGMTRLQQLAERLNRLDEQRGKYMTVSELKTEVFGIMQAFNRHIPAEEQLRRYDEVRNQNGSESQQKLAQDALMEQLNRYWLLRHGDAGNPA</sequence>
<reference evidence="2" key="1">
    <citation type="submission" date="2023-10" db="EMBL/GenBank/DDBJ databases">
        <title>Draft Genome Sequence of a Shiga toxin-producing Escherichia coli strain from deer meat showing an IS-element integration in the B-subunit of the Shiga toxin Stx2b gene.</title>
        <authorList>
            <person name="Projahn M."/>
            <person name="Borowiak M."/>
        </authorList>
    </citation>
    <scope>NUCLEOTIDE SEQUENCE</scope>
    <source>
        <strain evidence="2">BfR-EC-18960</strain>
    </source>
</reference>
<dbReference type="Pfam" id="PF12486">
    <property type="entry name" value="VasL"/>
    <property type="match status" value="1"/>
</dbReference>
<evidence type="ECO:0000313" key="2">
    <source>
        <dbReference type="EMBL" id="MDW9350112.1"/>
    </source>
</evidence>
<protein>
    <submittedName>
        <fullName evidence="2">VasL domain-containing protein</fullName>
    </submittedName>
</protein>
<feature type="domain" description="ImpA C-terminal" evidence="1">
    <location>
        <begin position="28"/>
        <end position="171"/>
    </location>
</feature>
<gene>
    <name evidence="2" type="ORF">R8G00_10905</name>
</gene>
<dbReference type="AlphaFoldDB" id="A0AAP6AXZ8"/>
<comment type="caution">
    <text evidence="2">The sequence shown here is derived from an EMBL/GenBank/DDBJ whole genome shotgun (WGS) entry which is preliminary data.</text>
</comment>
<dbReference type="RefSeq" id="WP_307838621.1">
    <property type="nucleotide sequence ID" value="NZ_CAJGEK010000013.1"/>
</dbReference>
<organism evidence="2 3">
    <name type="scientific">Escherichia coli</name>
    <dbReference type="NCBI Taxonomy" id="562"/>
    <lineage>
        <taxon>Bacteria</taxon>
        <taxon>Pseudomonadati</taxon>
        <taxon>Pseudomonadota</taxon>
        <taxon>Gammaproteobacteria</taxon>
        <taxon>Enterobacterales</taxon>
        <taxon>Enterobacteriaceae</taxon>
        <taxon>Escherichia</taxon>
    </lineage>
</organism>
<dbReference type="InterPro" id="IPR021069">
    <property type="entry name" value="ImpA_C"/>
</dbReference>
<dbReference type="Proteomes" id="UP001271591">
    <property type="component" value="Unassembled WGS sequence"/>
</dbReference>
<dbReference type="EMBL" id="JAWPMK010000001">
    <property type="protein sequence ID" value="MDW9350112.1"/>
    <property type="molecule type" value="Genomic_DNA"/>
</dbReference>
<evidence type="ECO:0000259" key="1">
    <source>
        <dbReference type="Pfam" id="PF12486"/>
    </source>
</evidence>
<name>A0AAP6AXZ8_ECOLX</name>
<proteinExistence type="predicted"/>
<evidence type="ECO:0000313" key="3">
    <source>
        <dbReference type="Proteomes" id="UP001271591"/>
    </source>
</evidence>
<accession>A0AAP6AXZ8</accession>